<evidence type="ECO:0000313" key="1">
    <source>
        <dbReference type="EMBL" id="WOG93696.1"/>
    </source>
</evidence>
<keyword evidence="2" id="KW-1185">Reference proteome</keyword>
<sequence length="186" mass="21793">MWKEKDQVEIRSYSKYHIDVKITTEDLYVWRLTGFYGEPVRAQRRTTWNLLRTLARDANLLWCVIGDLNNVMSPNDKKGGDVYPDWFIDGFNAVVQEAGLIDMGLTGNQFTWERNRGTQDWTEVRLDRALTTEDWLNKFPMAKPYNLEGAPSDHSALLLVPLVYNKSVRKHRFKFENAWLTEPMCT</sequence>
<accession>A0AAF0WQV8</accession>
<dbReference type="AlphaFoldDB" id="A0AAF0WQV8"/>
<name>A0AAF0WQV8_DAUCS</name>
<protein>
    <recommendedName>
        <fullName evidence="3">Endonuclease/exonuclease/phosphatase domain-containing protein</fullName>
    </recommendedName>
</protein>
<reference evidence="1" key="2">
    <citation type="submission" date="2022-03" db="EMBL/GenBank/DDBJ databases">
        <title>Draft title - Genomic analysis of global carrot germplasm unveils the trajectory of domestication and the origin of high carotenoid orange carrot.</title>
        <authorList>
            <person name="Iorizzo M."/>
            <person name="Ellison S."/>
            <person name="Senalik D."/>
            <person name="Macko-Podgorni A."/>
            <person name="Grzebelus D."/>
            <person name="Bostan H."/>
            <person name="Rolling W."/>
            <person name="Curaba J."/>
            <person name="Simon P."/>
        </authorList>
    </citation>
    <scope>NUCLEOTIDE SEQUENCE</scope>
    <source>
        <tissue evidence="1">Leaf</tissue>
    </source>
</reference>
<evidence type="ECO:0000313" key="2">
    <source>
        <dbReference type="Proteomes" id="UP000077755"/>
    </source>
</evidence>
<evidence type="ECO:0008006" key="3">
    <source>
        <dbReference type="Google" id="ProtNLM"/>
    </source>
</evidence>
<dbReference type="Gene3D" id="3.60.10.10">
    <property type="entry name" value="Endonuclease/exonuclease/phosphatase"/>
    <property type="match status" value="1"/>
</dbReference>
<dbReference type="SUPFAM" id="SSF56219">
    <property type="entry name" value="DNase I-like"/>
    <property type="match status" value="1"/>
</dbReference>
<gene>
    <name evidence="1" type="ORF">DCAR_0312982</name>
</gene>
<dbReference type="InterPro" id="IPR036691">
    <property type="entry name" value="Endo/exonu/phosph_ase_sf"/>
</dbReference>
<dbReference type="PANTHER" id="PTHR33710">
    <property type="entry name" value="BNAC02G09200D PROTEIN"/>
    <property type="match status" value="1"/>
</dbReference>
<organism evidence="1 2">
    <name type="scientific">Daucus carota subsp. sativus</name>
    <name type="common">Carrot</name>
    <dbReference type="NCBI Taxonomy" id="79200"/>
    <lineage>
        <taxon>Eukaryota</taxon>
        <taxon>Viridiplantae</taxon>
        <taxon>Streptophyta</taxon>
        <taxon>Embryophyta</taxon>
        <taxon>Tracheophyta</taxon>
        <taxon>Spermatophyta</taxon>
        <taxon>Magnoliopsida</taxon>
        <taxon>eudicotyledons</taxon>
        <taxon>Gunneridae</taxon>
        <taxon>Pentapetalae</taxon>
        <taxon>asterids</taxon>
        <taxon>campanulids</taxon>
        <taxon>Apiales</taxon>
        <taxon>Apiaceae</taxon>
        <taxon>Apioideae</taxon>
        <taxon>Scandiceae</taxon>
        <taxon>Daucinae</taxon>
        <taxon>Daucus</taxon>
        <taxon>Daucus sect. Daucus</taxon>
    </lineage>
</organism>
<dbReference type="PANTHER" id="PTHR33710:SF71">
    <property type="entry name" value="ENDONUCLEASE_EXONUCLEASE_PHOSPHATASE DOMAIN-CONTAINING PROTEIN"/>
    <property type="match status" value="1"/>
</dbReference>
<dbReference type="EMBL" id="CP093345">
    <property type="protein sequence ID" value="WOG93696.1"/>
    <property type="molecule type" value="Genomic_DNA"/>
</dbReference>
<proteinExistence type="predicted"/>
<reference evidence="1" key="1">
    <citation type="journal article" date="2016" name="Nat. Genet.">
        <title>A high-quality carrot genome assembly provides new insights into carotenoid accumulation and asterid genome evolution.</title>
        <authorList>
            <person name="Iorizzo M."/>
            <person name="Ellison S."/>
            <person name="Senalik D."/>
            <person name="Zeng P."/>
            <person name="Satapoomin P."/>
            <person name="Huang J."/>
            <person name="Bowman M."/>
            <person name="Iovene M."/>
            <person name="Sanseverino W."/>
            <person name="Cavagnaro P."/>
            <person name="Yildiz M."/>
            <person name="Macko-Podgorni A."/>
            <person name="Moranska E."/>
            <person name="Grzebelus E."/>
            <person name="Grzebelus D."/>
            <person name="Ashrafi H."/>
            <person name="Zheng Z."/>
            <person name="Cheng S."/>
            <person name="Spooner D."/>
            <person name="Van Deynze A."/>
            <person name="Simon P."/>
        </authorList>
    </citation>
    <scope>NUCLEOTIDE SEQUENCE</scope>
    <source>
        <tissue evidence="1">Leaf</tissue>
    </source>
</reference>
<dbReference type="Proteomes" id="UP000077755">
    <property type="component" value="Chromosome 3"/>
</dbReference>